<reference evidence="3 4" key="1">
    <citation type="journal article" date="2016" name="Nat. Commun.">
        <title>Thousands of microbial genomes shed light on interconnected biogeochemical processes in an aquifer system.</title>
        <authorList>
            <person name="Anantharaman K."/>
            <person name="Brown C.T."/>
            <person name="Hug L.A."/>
            <person name="Sharon I."/>
            <person name="Castelle C.J."/>
            <person name="Probst A.J."/>
            <person name="Thomas B.C."/>
            <person name="Singh A."/>
            <person name="Wilkins M.J."/>
            <person name="Karaoz U."/>
            <person name="Brodie E.L."/>
            <person name="Williams K.H."/>
            <person name="Hubbard S.S."/>
            <person name="Banfield J.F."/>
        </authorList>
    </citation>
    <scope>NUCLEOTIDE SEQUENCE [LARGE SCALE GENOMIC DNA]</scope>
</reference>
<evidence type="ECO:0000313" key="3">
    <source>
        <dbReference type="EMBL" id="OGF25056.1"/>
    </source>
</evidence>
<dbReference type="AlphaFoldDB" id="A0A1F5SEM9"/>
<evidence type="ECO:0000256" key="1">
    <source>
        <dbReference type="SAM" id="MobiDB-lite"/>
    </source>
</evidence>
<gene>
    <name evidence="3" type="ORF">A2227_06940</name>
</gene>
<evidence type="ECO:0000256" key="2">
    <source>
        <dbReference type="SAM" id="SignalP"/>
    </source>
</evidence>
<dbReference type="Proteomes" id="UP000178367">
    <property type="component" value="Unassembled WGS sequence"/>
</dbReference>
<keyword evidence="2" id="KW-0732">Signal</keyword>
<dbReference type="PROSITE" id="PS51257">
    <property type="entry name" value="PROKAR_LIPOPROTEIN"/>
    <property type="match status" value="1"/>
</dbReference>
<feature type="region of interest" description="Disordered" evidence="1">
    <location>
        <begin position="26"/>
        <end position="129"/>
    </location>
</feature>
<proteinExistence type="predicted"/>
<dbReference type="STRING" id="1797994.A2227_06940"/>
<evidence type="ECO:0000313" key="4">
    <source>
        <dbReference type="Proteomes" id="UP000178367"/>
    </source>
</evidence>
<name>A0A1F5SEM9_9BACT</name>
<protein>
    <submittedName>
        <fullName evidence="3">Uncharacterized protein</fullName>
    </submittedName>
</protein>
<feature type="compositionally biased region" description="Acidic residues" evidence="1">
    <location>
        <begin position="30"/>
        <end position="129"/>
    </location>
</feature>
<sequence length="231" mass="24368">MKKTYLTLLMLVALVFFSGCALSFQPDGPDSGEEIDVNEGPDSGEEIDVDESPDGPDSGEEIDFDKEPDGPDSGEEIDVNEGPDSGEEIDVNEGPDSGEEIDVDESPDGPDSGEEIDPDEPTSPDSGEEITLSEDLKNKARGSCDRIGDGSTCVEYIGANWSGNRAALNCGGAFKISPCPRPTIGGCRIGAETADEIVTWHYDYGGDPYTAEVQPYAAAACNALPAGHWIN</sequence>
<organism evidence="3 4">
    <name type="scientific">Candidatus Falkowbacteria bacterium RIFOXYA2_FULL_47_19</name>
    <dbReference type="NCBI Taxonomy" id="1797994"/>
    <lineage>
        <taxon>Bacteria</taxon>
        <taxon>Candidatus Falkowiibacteriota</taxon>
    </lineage>
</organism>
<comment type="caution">
    <text evidence="3">The sequence shown here is derived from an EMBL/GenBank/DDBJ whole genome shotgun (WGS) entry which is preliminary data.</text>
</comment>
<feature type="chain" id="PRO_5009521185" evidence="2">
    <location>
        <begin position="22"/>
        <end position="231"/>
    </location>
</feature>
<feature type="signal peptide" evidence="2">
    <location>
        <begin position="1"/>
        <end position="21"/>
    </location>
</feature>
<dbReference type="EMBL" id="MFGB01000023">
    <property type="protein sequence ID" value="OGF25056.1"/>
    <property type="molecule type" value="Genomic_DNA"/>
</dbReference>
<accession>A0A1F5SEM9</accession>